<evidence type="ECO:0000256" key="1">
    <source>
        <dbReference type="SAM" id="MobiDB-lite"/>
    </source>
</evidence>
<dbReference type="AlphaFoldDB" id="A0A8D8CQT7"/>
<feature type="compositionally biased region" description="Basic and acidic residues" evidence="1">
    <location>
        <begin position="387"/>
        <end position="399"/>
    </location>
</feature>
<feature type="region of interest" description="Disordered" evidence="1">
    <location>
        <begin position="340"/>
        <end position="405"/>
    </location>
</feature>
<dbReference type="EMBL" id="HBUE01134493">
    <property type="protein sequence ID" value="CAG6498113.1"/>
    <property type="molecule type" value="Transcribed_RNA"/>
</dbReference>
<dbReference type="GO" id="GO:0048488">
    <property type="term" value="P:synaptic vesicle endocytosis"/>
    <property type="evidence" value="ECO:0007669"/>
    <property type="project" value="TreeGrafter"/>
</dbReference>
<protein>
    <submittedName>
        <fullName evidence="4">Synaptotagmin-12</fullName>
    </submittedName>
</protein>
<dbReference type="GO" id="GO:0030276">
    <property type="term" value="F:clathrin binding"/>
    <property type="evidence" value="ECO:0007669"/>
    <property type="project" value="TreeGrafter"/>
</dbReference>
<dbReference type="PANTHER" id="PTHR10024">
    <property type="entry name" value="SYNAPTOTAGMIN"/>
    <property type="match status" value="1"/>
</dbReference>
<dbReference type="GO" id="GO:0098793">
    <property type="term" value="C:presynapse"/>
    <property type="evidence" value="ECO:0007669"/>
    <property type="project" value="GOC"/>
</dbReference>
<evidence type="ECO:0000259" key="3">
    <source>
        <dbReference type="PROSITE" id="PS50004"/>
    </source>
</evidence>
<dbReference type="GO" id="GO:0005509">
    <property type="term" value="F:calcium ion binding"/>
    <property type="evidence" value="ECO:0007669"/>
    <property type="project" value="TreeGrafter"/>
</dbReference>
<dbReference type="InterPro" id="IPR000008">
    <property type="entry name" value="C2_dom"/>
</dbReference>
<dbReference type="GO" id="GO:0048791">
    <property type="term" value="P:calcium ion-regulated exocytosis of neurotransmitter"/>
    <property type="evidence" value="ECO:0007669"/>
    <property type="project" value="TreeGrafter"/>
</dbReference>
<feature type="domain" description="C2" evidence="3">
    <location>
        <begin position="696"/>
        <end position="901"/>
    </location>
</feature>
<dbReference type="Gene3D" id="2.60.40.150">
    <property type="entry name" value="C2 domain"/>
    <property type="match status" value="2"/>
</dbReference>
<sequence length="922" mass="101571">MAIEDFRHAKAVVAASRPGLRIVVVAASKRQRMDAVVLIACLALVGTLLIVLLLLCRLVQPYDIAWFLSSREDKLKLSKMRLYNANGYLMHSGSEILLGSTGSFQRFDSVDRDYKPPYGHHAHQQGTNLTVPPWRTSSTEESEIPPQPLRPAPSPREPKLTREKAIQKQTSEPKPSAGSIIISPIPRPVPRKQHSAPISFPLPVLNSPRDAKRFHQEPHICTNPFLNEPPLKEEVDPAPAQPPEVAVPVVPEPPVPAPEPFLQRLIRSANNPFASDPRKPDDECIFSFEPATVQSVFAEEDPSKRAERRLSKMENLRKMSRLIESNQMLLNIYQQFNGTVDRSSESDQRSPPVKPASSSSSTSPIVSPKLIDITSTPTPTPSTSRTDNSKYQDSPRTEAGDNINLPTVSKGIKHILRNRSFSETEFSERKLFKGFALATDGDQTPRIPLMKNSSYKDLTRYYNSGGGGSGMVTPSAVTSGYSSGSSTVLQKTVSESFLEQYTLGREHDPGGSMASGSSSGSVAAAFNGSGGSVGGLRSVIPSTSTESVASQSSVIFSDLEPAQPITGYLCVGLQYDKSSTTIEGVELLVTIQEAKQLVCPPGIEMDTFVKVFIVPDESKVLQTKVFKNSCYPSYQETFSFWITHKSVRRSLWFHVYHTSSSEQTLIGECEMQLNENISRPMTTWLKLMDSSHKKSPLGELMFSLSYLPTAERLTVVIVKARNLNLKSSRAATASGGRSKQLQQQVAIDDEAAVVEQEDDGGEVDSSEGIFVKVYLLKNDKKVSKKKTCVKRGERSPIYNEAIIFSVPPYMLNTIQIRCSVVQMTNRTESNAINNNNNNSGGDLIQFGYSSYDSSGNNLSRKQSTKLVSIGHVIVGSGTTGKGLRHWHQMLTTLRKPVTMWHVLKITSERKRKRLGELEQASG</sequence>
<feature type="compositionally biased region" description="Low complexity" evidence="1">
    <location>
        <begin position="355"/>
        <end position="384"/>
    </location>
</feature>
<dbReference type="FunFam" id="2.60.40.150:FF:000294">
    <property type="entry name" value="Synaptotagmin 1-like Protein"/>
    <property type="match status" value="1"/>
</dbReference>
<reference evidence="4" key="1">
    <citation type="submission" date="2021-05" db="EMBL/GenBank/DDBJ databases">
        <authorList>
            <person name="Alioto T."/>
            <person name="Alioto T."/>
            <person name="Gomez Garrido J."/>
        </authorList>
    </citation>
    <scope>NUCLEOTIDE SEQUENCE</scope>
</reference>
<feature type="compositionally biased region" description="Low complexity" evidence="1">
    <location>
        <begin position="173"/>
        <end position="184"/>
    </location>
</feature>
<dbReference type="GO" id="GO:0001786">
    <property type="term" value="F:phosphatidylserine binding"/>
    <property type="evidence" value="ECO:0007669"/>
    <property type="project" value="TreeGrafter"/>
</dbReference>
<evidence type="ECO:0000256" key="2">
    <source>
        <dbReference type="SAM" id="Phobius"/>
    </source>
</evidence>
<feature type="transmembrane region" description="Helical" evidence="2">
    <location>
        <begin position="35"/>
        <end position="55"/>
    </location>
</feature>
<name>A0A8D8CQT7_CULPI</name>
<dbReference type="Pfam" id="PF00168">
    <property type="entry name" value="C2"/>
    <property type="match status" value="2"/>
</dbReference>
<feature type="compositionally biased region" description="Polar residues" evidence="1">
    <location>
        <begin position="124"/>
        <end position="139"/>
    </location>
</feature>
<keyword evidence="2" id="KW-1133">Transmembrane helix</keyword>
<dbReference type="SMART" id="SM00239">
    <property type="entry name" value="C2"/>
    <property type="match status" value="2"/>
</dbReference>
<dbReference type="GO" id="GO:0005544">
    <property type="term" value="F:calcium-dependent phospholipid binding"/>
    <property type="evidence" value="ECO:0007669"/>
    <property type="project" value="TreeGrafter"/>
</dbReference>
<proteinExistence type="predicted"/>
<dbReference type="InterPro" id="IPR035892">
    <property type="entry name" value="C2_domain_sf"/>
</dbReference>
<feature type="domain" description="C2" evidence="3">
    <location>
        <begin position="565"/>
        <end position="685"/>
    </location>
</feature>
<dbReference type="PANTHER" id="PTHR10024:SF252">
    <property type="entry name" value="SYNAPTOTAGMIN-12"/>
    <property type="match status" value="1"/>
</dbReference>
<keyword evidence="2" id="KW-0812">Transmembrane</keyword>
<dbReference type="SUPFAM" id="SSF49562">
    <property type="entry name" value="C2 domain (Calcium/lipid-binding domain, CaLB)"/>
    <property type="match status" value="2"/>
</dbReference>
<feature type="compositionally biased region" description="Basic and acidic residues" evidence="1">
    <location>
        <begin position="156"/>
        <end position="166"/>
    </location>
</feature>
<dbReference type="GO" id="GO:0070382">
    <property type="term" value="C:exocytic vesicle"/>
    <property type="evidence" value="ECO:0007669"/>
    <property type="project" value="TreeGrafter"/>
</dbReference>
<keyword evidence="2" id="KW-0472">Membrane</keyword>
<dbReference type="GO" id="GO:0005886">
    <property type="term" value="C:plasma membrane"/>
    <property type="evidence" value="ECO:0007669"/>
    <property type="project" value="TreeGrafter"/>
</dbReference>
<feature type="compositionally biased region" description="Pro residues" evidence="1">
    <location>
        <begin position="145"/>
        <end position="155"/>
    </location>
</feature>
<evidence type="ECO:0000313" key="4">
    <source>
        <dbReference type="EMBL" id="CAG6498113.1"/>
    </source>
</evidence>
<organism evidence="4">
    <name type="scientific">Culex pipiens</name>
    <name type="common">House mosquito</name>
    <dbReference type="NCBI Taxonomy" id="7175"/>
    <lineage>
        <taxon>Eukaryota</taxon>
        <taxon>Metazoa</taxon>
        <taxon>Ecdysozoa</taxon>
        <taxon>Arthropoda</taxon>
        <taxon>Hexapoda</taxon>
        <taxon>Insecta</taxon>
        <taxon>Pterygota</taxon>
        <taxon>Neoptera</taxon>
        <taxon>Endopterygota</taxon>
        <taxon>Diptera</taxon>
        <taxon>Nematocera</taxon>
        <taxon>Culicoidea</taxon>
        <taxon>Culicidae</taxon>
        <taxon>Culicinae</taxon>
        <taxon>Culicini</taxon>
        <taxon>Culex</taxon>
        <taxon>Culex</taxon>
    </lineage>
</organism>
<accession>A0A8D8CQT7</accession>
<dbReference type="PROSITE" id="PS50004">
    <property type="entry name" value="C2"/>
    <property type="match status" value="2"/>
</dbReference>
<feature type="region of interest" description="Disordered" evidence="1">
    <location>
        <begin position="115"/>
        <end position="194"/>
    </location>
</feature>
<dbReference type="GO" id="GO:0000149">
    <property type="term" value="F:SNARE binding"/>
    <property type="evidence" value="ECO:0007669"/>
    <property type="project" value="TreeGrafter"/>
</dbReference>